<dbReference type="Pfam" id="PF07963">
    <property type="entry name" value="N_methyl"/>
    <property type="match status" value="1"/>
</dbReference>
<organism evidence="1 2">
    <name type="scientific">Lysobacter soli</name>
    <dbReference type="NCBI Taxonomy" id="453783"/>
    <lineage>
        <taxon>Bacteria</taxon>
        <taxon>Pseudomonadati</taxon>
        <taxon>Pseudomonadota</taxon>
        <taxon>Gammaproteobacteria</taxon>
        <taxon>Lysobacterales</taxon>
        <taxon>Lysobacteraceae</taxon>
        <taxon>Lysobacter</taxon>
    </lineage>
</organism>
<evidence type="ECO:0000313" key="2">
    <source>
        <dbReference type="Proteomes" id="UP000256829"/>
    </source>
</evidence>
<dbReference type="EMBL" id="QTJR01000002">
    <property type="protein sequence ID" value="RDY68870.1"/>
    <property type="molecule type" value="Genomic_DNA"/>
</dbReference>
<dbReference type="RefSeq" id="WP_115841385.1">
    <property type="nucleotide sequence ID" value="NZ_CP183976.1"/>
</dbReference>
<evidence type="ECO:0000313" key="1">
    <source>
        <dbReference type="EMBL" id="RDY68870.1"/>
    </source>
</evidence>
<sequence>MRRARPSNSRASRGFTLIEVLIAMVLLVAGLALAFATLGAATRTAARGEAMADRSERMRAVEGFMRTRLTGARPIAFDIDQTRAIAVRFIGERERMRFVADIPDYLGRGGPYLHDFRIEDAGDGARVTLALSMVQAGKTVEERDPRPPEMLVDGLREVRFRYRALDEDGRLGDWLDEWKATEQLPLLVEVTMIDRDGAAWPPLVVSLPLAPAFSAFALPVQTQ</sequence>
<proteinExistence type="predicted"/>
<dbReference type="Proteomes" id="UP000256829">
    <property type="component" value="Unassembled WGS sequence"/>
</dbReference>
<reference evidence="1 2" key="1">
    <citation type="submission" date="2018-08" db="EMBL/GenBank/DDBJ databases">
        <title>Lysobacter soli KCTC 22011, whole genome shotgun sequence.</title>
        <authorList>
            <person name="Zhang X."/>
            <person name="Feng G."/>
            <person name="Zhu H."/>
        </authorList>
    </citation>
    <scope>NUCLEOTIDE SEQUENCE [LARGE SCALE GENOMIC DNA]</scope>
    <source>
        <strain evidence="1 2">KCTC 22011</strain>
    </source>
</reference>
<dbReference type="AlphaFoldDB" id="A0A3D8VHJ0"/>
<protein>
    <submittedName>
        <fullName evidence="1">Prepilin-type N-terminal cleavage/methylation domain-containing protein</fullName>
    </submittedName>
</protein>
<dbReference type="PROSITE" id="PS00409">
    <property type="entry name" value="PROKAR_NTER_METHYL"/>
    <property type="match status" value="1"/>
</dbReference>
<gene>
    <name evidence="1" type="ORF">DX912_05095</name>
</gene>
<comment type="caution">
    <text evidence="1">The sequence shown here is derived from an EMBL/GenBank/DDBJ whole genome shotgun (WGS) entry which is preliminary data.</text>
</comment>
<keyword evidence="2" id="KW-1185">Reference proteome</keyword>
<name>A0A3D8VHJ0_9GAMM</name>
<dbReference type="NCBIfam" id="TIGR02532">
    <property type="entry name" value="IV_pilin_GFxxxE"/>
    <property type="match status" value="1"/>
</dbReference>
<dbReference type="InterPro" id="IPR012902">
    <property type="entry name" value="N_methyl_site"/>
</dbReference>
<accession>A0A3D8VHJ0</accession>